<proteinExistence type="predicted"/>
<feature type="region of interest" description="Disordered" evidence="1">
    <location>
        <begin position="113"/>
        <end position="142"/>
    </location>
</feature>
<organism evidence="2 3">
    <name type="scientific">Pseudomonas luteola</name>
    <dbReference type="NCBI Taxonomy" id="47886"/>
    <lineage>
        <taxon>Bacteria</taxon>
        <taxon>Pseudomonadati</taxon>
        <taxon>Pseudomonadota</taxon>
        <taxon>Gammaproteobacteria</taxon>
        <taxon>Pseudomonadales</taxon>
        <taxon>Pseudomonadaceae</taxon>
        <taxon>Pseudomonas</taxon>
    </lineage>
</organism>
<reference evidence="2 3" key="1">
    <citation type="submission" date="2018-06" db="EMBL/GenBank/DDBJ databases">
        <authorList>
            <consortium name="Pathogen Informatics"/>
            <person name="Doyle S."/>
        </authorList>
    </citation>
    <scope>NUCLEOTIDE SEQUENCE [LARGE SCALE GENOMIC DNA]</scope>
    <source>
        <strain evidence="2 3">NCTC11842</strain>
    </source>
</reference>
<evidence type="ECO:0000313" key="2">
    <source>
        <dbReference type="EMBL" id="SPZ00292.1"/>
    </source>
</evidence>
<dbReference type="RefSeq" id="WP_073450853.1">
    <property type="nucleotide sequence ID" value="NZ_FQYS01000029.1"/>
</dbReference>
<evidence type="ECO:0000256" key="1">
    <source>
        <dbReference type="SAM" id="MobiDB-lite"/>
    </source>
</evidence>
<dbReference type="EMBL" id="UAUF01000002">
    <property type="protein sequence ID" value="SPZ00292.1"/>
    <property type="molecule type" value="Genomic_DNA"/>
</dbReference>
<name>A0A2X2BV70_PSELU</name>
<protein>
    <submittedName>
        <fullName evidence="2">Uncharacterized protein</fullName>
    </submittedName>
</protein>
<dbReference type="Proteomes" id="UP000250443">
    <property type="component" value="Unassembled WGS sequence"/>
</dbReference>
<dbReference type="AlphaFoldDB" id="A0A2X2BV70"/>
<accession>A0A2X2BV70</accession>
<sequence length="158" mass="17848">MKESYKLVESLNKNRLKTLIDSKKLLFSPLYSEALSFAIEQFLTHKNLTCLETLINVFEDRQYKLFAAHWVEERLGLKCSAKAETYRLSRTDAVPNDKLSLKVSLELFAKNGFKSKESPQPSTGKPSAGKAGRKGAKRVDMLDSWARLPGCYGTGKRQ</sequence>
<evidence type="ECO:0000313" key="3">
    <source>
        <dbReference type="Proteomes" id="UP000250443"/>
    </source>
</evidence>
<gene>
    <name evidence="2" type="ORF">NCTC11842_00441</name>
</gene>